<keyword evidence="4 7" id="KW-0472">Membrane</keyword>
<evidence type="ECO:0000259" key="8">
    <source>
        <dbReference type="Pfam" id="PF20684"/>
    </source>
</evidence>
<organism evidence="9 10">
    <name type="scientific">Apiospora arundinis</name>
    <dbReference type="NCBI Taxonomy" id="335852"/>
    <lineage>
        <taxon>Eukaryota</taxon>
        <taxon>Fungi</taxon>
        <taxon>Dikarya</taxon>
        <taxon>Ascomycota</taxon>
        <taxon>Pezizomycotina</taxon>
        <taxon>Sordariomycetes</taxon>
        <taxon>Xylariomycetidae</taxon>
        <taxon>Amphisphaeriales</taxon>
        <taxon>Apiosporaceae</taxon>
        <taxon>Apiospora</taxon>
    </lineage>
</organism>
<evidence type="ECO:0000256" key="1">
    <source>
        <dbReference type="ARBA" id="ARBA00004141"/>
    </source>
</evidence>
<evidence type="ECO:0000256" key="5">
    <source>
        <dbReference type="ARBA" id="ARBA00038359"/>
    </source>
</evidence>
<feature type="transmembrane region" description="Helical" evidence="7">
    <location>
        <begin position="123"/>
        <end position="153"/>
    </location>
</feature>
<feature type="transmembrane region" description="Helical" evidence="7">
    <location>
        <begin position="173"/>
        <end position="196"/>
    </location>
</feature>
<sequence length="402" mass="44156">MDLSENRGPQLLAVVITLLVTATVANAMRCYTRIGIVKGFGIDDWTMLIAYIFFTLFCACTIAGVRFGTGRHESTLPAIDRERARQFWWLCYIWYGWTMMFSKISIGVFILRVTINRYHTWTIWATIVSTIGGCGAFIMVTMFQCAPISAFWVDPQGAGRSSCLHGSVVRDLAYIYSAFTLLVDLVLVVLPLMIVWKLKMSFKSKIGLSVLIFFGIVASVGVAVRFAYLDDFTQPDFLFDTSDVAIWSSVESGLSVTAGSLATLRPLFRLWSRKLGLTACPVTKASSAEVGMPSPSLAVVAPPAAMAHDSGDVIAYPRSSSSGKASSRRDSVFGSGTPNSWQSKRYLDRASVTGDILREYELYPARPVSATPTLPRLSTGTWRFSREGWQDVERGGTGPSQG</sequence>
<feature type="region of interest" description="Disordered" evidence="6">
    <location>
        <begin position="368"/>
        <end position="402"/>
    </location>
</feature>
<feature type="region of interest" description="Disordered" evidence="6">
    <location>
        <begin position="317"/>
        <end position="336"/>
    </location>
</feature>
<feature type="transmembrane region" description="Helical" evidence="7">
    <location>
        <begin position="48"/>
        <end position="67"/>
    </location>
</feature>
<evidence type="ECO:0000256" key="7">
    <source>
        <dbReference type="SAM" id="Phobius"/>
    </source>
</evidence>
<gene>
    <name evidence="9" type="ORF">PGQ11_012539</name>
</gene>
<reference evidence="9 10" key="1">
    <citation type="journal article" date="2024" name="IMA Fungus">
        <title>Apiospora arundinis, a panoply of carbohydrate-active enzymes and secondary metabolites.</title>
        <authorList>
            <person name="Sorensen T."/>
            <person name="Petersen C."/>
            <person name="Muurmann A.T."/>
            <person name="Christiansen J.V."/>
            <person name="Brundto M.L."/>
            <person name="Overgaard C.K."/>
            <person name="Boysen A.T."/>
            <person name="Wollenberg R.D."/>
            <person name="Larsen T.O."/>
            <person name="Sorensen J.L."/>
            <person name="Nielsen K.L."/>
            <person name="Sondergaard T.E."/>
        </authorList>
    </citation>
    <scope>NUCLEOTIDE SEQUENCE [LARGE SCALE GENOMIC DNA]</scope>
    <source>
        <strain evidence="9 10">AAU 773</strain>
    </source>
</reference>
<dbReference type="PANTHER" id="PTHR33048:SF96">
    <property type="entry name" value="INTEGRAL MEMBRANE PROTEIN"/>
    <property type="match status" value="1"/>
</dbReference>
<feature type="compositionally biased region" description="Polar residues" evidence="6">
    <location>
        <begin position="370"/>
        <end position="382"/>
    </location>
</feature>
<dbReference type="EMBL" id="JAPCWZ010000007">
    <property type="protein sequence ID" value="KAK8856627.1"/>
    <property type="molecule type" value="Genomic_DNA"/>
</dbReference>
<keyword evidence="10" id="KW-1185">Reference proteome</keyword>
<keyword evidence="2 7" id="KW-0812">Transmembrane</keyword>
<dbReference type="Pfam" id="PF20684">
    <property type="entry name" value="Fung_rhodopsin"/>
    <property type="match status" value="1"/>
</dbReference>
<comment type="subcellular location">
    <subcellularLocation>
        <location evidence="1">Membrane</location>
        <topology evidence="1">Multi-pass membrane protein</topology>
    </subcellularLocation>
</comment>
<proteinExistence type="inferred from homology"/>
<dbReference type="InterPro" id="IPR049326">
    <property type="entry name" value="Rhodopsin_dom_fungi"/>
</dbReference>
<feature type="compositionally biased region" description="Basic and acidic residues" evidence="6">
    <location>
        <begin position="384"/>
        <end position="394"/>
    </location>
</feature>
<feature type="transmembrane region" description="Helical" evidence="7">
    <location>
        <begin position="208"/>
        <end position="228"/>
    </location>
</feature>
<evidence type="ECO:0000313" key="9">
    <source>
        <dbReference type="EMBL" id="KAK8856627.1"/>
    </source>
</evidence>
<evidence type="ECO:0000256" key="3">
    <source>
        <dbReference type="ARBA" id="ARBA00022989"/>
    </source>
</evidence>
<name>A0ABR2I2K1_9PEZI</name>
<evidence type="ECO:0000256" key="2">
    <source>
        <dbReference type="ARBA" id="ARBA00022692"/>
    </source>
</evidence>
<feature type="transmembrane region" description="Helical" evidence="7">
    <location>
        <begin position="12"/>
        <end position="28"/>
    </location>
</feature>
<evidence type="ECO:0000313" key="10">
    <source>
        <dbReference type="Proteomes" id="UP001390339"/>
    </source>
</evidence>
<comment type="similarity">
    <text evidence="5">Belongs to the SAT4 family.</text>
</comment>
<accession>A0ABR2I2K1</accession>
<feature type="transmembrane region" description="Helical" evidence="7">
    <location>
        <begin position="87"/>
        <end position="111"/>
    </location>
</feature>
<feature type="domain" description="Rhodopsin" evidence="8">
    <location>
        <begin position="28"/>
        <end position="269"/>
    </location>
</feature>
<dbReference type="PANTHER" id="PTHR33048">
    <property type="entry name" value="PTH11-LIKE INTEGRAL MEMBRANE PROTEIN (AFU_ORTHOLOGUE AFUA_5G11245)"/>
    <property type="match status" value="1"/>
</dbReference>
<protein>
    <submittedName>
        <fullName evidence="9">Integral membrane protein</fullName>
    </submittedName>
</protein>
<evidence type="ECO:0000256" key="4">
    <source>
        <dbReference type="ARBA" id="ARBA00023136"/>
    </source>
</evidence>
<dbReference type="InterPro" id="IPR052337">
    <property type="entry name" value="SAT4-like"/>
</dbReference>
<evidence type="ECO:0000256" key="6">
    <source>
        <dbReference type="SAM" id="MobiDB-lite"/>
    </source>
</evidence>
<comment type="caution">
    <text evidence="9">The sequence shown here is derived from an EMBL/GenBank/DDBJ whole genome shotgun (WGS) entry which is preliminary data.</text>
</comment>
<keyword evidence="3 7" id="KW-1133">Transmembrane helix</keyword>
<dbReference type="Proteomes" id="UP001390339">
    <property type="component" value="Unassembled WGS sequence"/>
</dbReference>